<keyword evidence="3" id="KW-0808">Transferase</keyword>
<sequence length="265" mass="29429">MDYVNMFDLVTFSDAYQRALAFEKHNRWVESSSSPTIIGGGSGSSNVASHFIPNQARPCGGSGLKCFNCGEPGHRLCLVFDDDQYEEEIVSGDVGVNLMVRRSCLTPKAVGDDWLKHNIFQSSCTILGKNRPKPYKLQWLKKGGEVTVSKGVLVTFSVGTTYKDSVWCDMVPMDTYCWVDLGNSSNDDLVRNSRTDFIYPMGNDTGLSVEELALLFLEAQDHVKKRTLFKVAKLGNAILPSPYVVFCSFAVYVYTYLISHIALKG</sequence>
<keyword evidence="1" id="KW-0812">Transmembrane</keyword>
<organism evidence="3 4">
    <name type="scientific">Tanacetum coccineum</name>
    <dbReference type="NCBI Taxonomy" id="301880"/>
    <lineage>
        <taxon>Eukaryota</taxon>
        <taxon>Viridiplantae</taxon>
        <taxon>Streptophyta</taxon>
        <taxon>Embryophyta</taxon>
        <taxon>Tracheophyta</taxon>
        <taxon>Spermatophyta</taxon>
        <taxon>Magnoliopsida</taxon>
        <taxon>eudicotyledons</taxon>
        <taxon>Gunneridae</taxon>
        <taxon>Pentapetalae</taxon>
        <taxon>asterids</taxon>
        <taxon>campanulids</taxon>
        <taxon>Asterales</taxon>
        <taxon>Asteraceae</taxon>
        <taxon>Asteroideae</taxon>
        <taxon>Anthemideae</taxon>
        <taxon>Anthemidinae</taxon>
        <taxon>Tanacetum</taxon>
    </lineage>
</organism>
<gene>
    <name evidence="3" type="ORF">Tco_0942044</name>
</gene>
<keyword evidence="1" id="KW-0472">Membrane</keyword>
<evidence type="ECO:0000256" key="1">
    <source>
        <dbReference type="SAM" id="Phobius"/>
    </source>
</evidence>
<accession>A0ABQ5DYJ6</accession>
<reference evidence="3" key="1">
    <citation type="journal article" date="2022" name="Int. J. Mol. Sci.">
        <title>Draft Genome of Tanacetum Coccineum: Genomic Comparison of Closely Related Tanacetum-Family Plants.</title>
        <authorList>
            <person name="Yamashiro T."/>
            <person name="Shiraishi A."/>
            <person name="Nakayama K."/>
            <person name="Satake H."/>
        </authorList>
    </citation>
    <scope>NUCLEOTIDE SEQUENCE</scope>
</reference>
<dbReference type="Proteomes" id="UP001151760">
    <property type="component" value="Unassembled WGS sequence"/>
</dbReference>
<dbReference type="GO" id="GO:0003964">
    <property type="term" value="F:RNA-directed DNA polymerase activity"/>
    <property type="evidence" value="ECO:0007669"/>
    <property type="project" value="UniProtKB-KW"/>
</dbReference>
<keyword evidence="4" id="KW-1185">Reference proteome</keyword>
<reference evidence="3" key="2">
    <citation type="submission" date="2022-01" db="EMBL/GenBank/DDBJ databases">
        <authorList>
            <person name="Yamashiro T."/>
            <person name="Shiraishi A."/>
            <person name="Satake H."/>
            <person name="Nakayama K."/>
        </authorList>
    </citation>
    <scope>NUCLEOTIDE SEQUENCE</scope>
</reference>
<keyword evidence="3" id="KW-0548">Nucleotidyltransferase</keyword>
<feature type="transmembrane region" description="Helical" evidence="1">
    <location>
        <begin position="243"/>
        <end position="263"/>
    </location>
</feature>
<dbReference type="EMBL" id="BQNB010015623">
    <property type="protein sequence ID" value="GJT42179.1"/>
    <property type="molecule type" value="Genomic_DNA"/>
</dbReference>
<dbReference type="InterPro" id="IPR001878">
    <property type="entry name" value="Znf_CCHC"/>
</dbReference>
<keyword evidence="1" id="KW-1133">Transmembrane helix</keyword>
<proteinExistence type="predicted"/>
<evidence type="ECO:0000259" key="2">
    <source>
        <dbReference type="Pfam" id="PF00098"/>
    </source>
</evidence>
<dbReference type="PANTHER" id="PTHR35046:SF18">
    <property type="entry name" value="RNA-DIRECTED DNA POLYMERASE"/>
    <property type="match status" value="1"/>
</dbReference>
<keyword evidence="3" id="KW-0695">RNA-directed DNA polymerase</keyword>
<dbReference type="PANTHER" id="PTHR35046">
    <property type="entry name" value="ZINC KNUCKLE (CCHC-TYPE) FAMILY PROTEIN"/>
    <property type="match status" value="1"/>
</dbReference>
<evidence type="ECO:0000313" key="4">
    <source>
        <dbReference type="Proteomes" id="UP001151760"/>
    </source>
</evidence>
<comment type="caution">
    <text evidence="3">The sequence shown here is derived from an EMBL/GenBank/DDBJ whole genome shotgun (WGS) entry which is preliminary data.</text>
</comment>
<evidence type="ECO:0000313" key="3">
    <source>
        <dbReference type="EMBL" id="GJT42179.1"/>
    </source>
</evidence>
<name>A0ABQ5DYJ6_9ASTR</name>
<feature type="domain" description="CCHC-type" evidence="2">
    <location>
        <begin position="65"/>
        <end position="75"/>
    </location>
</feature>
<dbReference type="Pfam" id="PF00098">
    <property type="entry name" value="zf-CCHC"/>
    <property type="match status" value="1"/>
</dbReference>
<protein>
    <submittedName>
        <fullName evidence="3">Reverse transcriptase domain-containing protein</fullName>
    </submittedName>
</protein>